<feature type="domain" description="Terminase large subunit gp17-like C-terminal" evidence="4">
    <location>
        <begin position="439"/>
        <end position="602"/>
    </location>
</feature>
<proteinExistence type="predicted"/>
<feature type="region of interest" description="Disordered" evidence="2">
    <location>
        <begin position="120"/>
        <end position="149"/>
    </location>
</feature>
<evidence type="ECO:0000259" key="4">
    <source>
        <dbReference type="Pfam" id="PF17289"/>
    </source>
</evidence>
<accession>A0ABV6D1E3</accession>
<dbReference type="EMBL" id="JBHLWK010000027">
    <property type="protein sequence ID" value="MFC0206443.1"/>
    <property type="molecule type" value="Genomic_DNA"/>
</dbReference>
<comment type="caution">
    <text evidence="5">The sequence shown here is derived from an EMBL/GenBank/DDBJ whole genome shotgun (WGS) entry which is preliminary data.</text>
</comment>
<reference evidence="5 6" key="1">
    <citation type="submission" date="2024-09" db="EMBL/GenBank/DDBJ databases">
        <authorList>
            <person name="Sun Q."/>
            <person name="Mori K."/>
        </authorList>
    </citation>
    <scope>NUCLEOTIDE SEQUENCE [LARGE SCALE GENOMIC DNA]</scope>
    <source>
        <strain evidence="5 6">CCM 7706</strain>
    </source>
</reference>
<dbReference type="InterPro" id="IPR010332">
    <property type="entry name" value="ATPase_terminase-su_N"/>
</dbReference>
<feature type="compositionally biased region" description="Basic residues" evidence="2">
    <location>
        <begin position="138"/>
        <end position="147"/>
    </location>
</feature>
<dbReference type="Gene3D" id="3.30.420.240">
    <property type="match status" value="1"/>
</dbReference>
<dbReference type="Gene3D" id="3.40.50.300">
    <property type="entry name" value="P-loop containing nucleotide triphosphate hydrolases"/>
    <property type="match status" value="1"/>
</dbReference>
<organism evidence="5 6">
    <name type="scientific">Novosphingobium soli</name>
    <dbReference type="NCBI Taxonomy" id="574956"/>
    <lineage>
        <taxon>Bacteria</taxon>
        <taxon>Pseudomonadati</taxon>
        <taxon>Pseudomonadota</taxon>
        <taxon>Alphaproteobacteria</taxon>
        <taxon>Sphingomonadales</taxon>
        <taxon>Sphingomonadaceae</taxon>
        <taxon>Novosphingobium</taxon>
    </lineage>
</organism>
<dbReference type="InterPro" id="IPR035421">
    <property type="entry name" value="Terminase_6C"/>
</dbReference>
<dbReference type="Pfam" id="PF06056">
    <property type="entry name" value="Terminase_5"/>
    <property type="match status" value="1"/>
</dbReference>
<evidence type="ECO:0000313" key="6">
    <source>
        <dbReference type="Proteomes" id="UP001589798"/>
    </source>
</evidence>
<keyword evidence="1" id="KW-1188">Viral release from host cell</keyword>
<keyword evidence="6" id="KW-1185">Reference proteome</keyword>
<dbReference type="Pfam" id="PF17289">
    <property type="entry name" value="Terminase_6C"/>
    <property type="match status" value="1"/>
</dbReference>
<evidence type="ECO:0000256" key="2">
    <source>
        <dbReference type="SAM" id="MobiDB-lite"/>
    </source>
</evidence>
<name>A0ABV6D1E3_9SPHN</name>
<protein>
    <submittedName>
        <fullName evidence="5">Terminase large subunit domain-containing protein</fullName>
    </submittedName>
</protein>
<evidence type="ECO:0000259" key="3">
    <source>
        <dbReference type="Pfam" id="PF06056"/>
    </source>
</evidence>
<gene>
    <name evidence="5" type="ORF">ACFFJC_19430</name>
</gene>
<evidence type="ECO:0000256" key="1">
    <source>
        <dbReference type="ARBA" id="ARBA00022612"/>
    </source>
</evidence>
<dbReference type="Pfam" id="PF03237">
    <property type="entry name" value="Terminase_6N"/>
    <property type="match status" value="1"/>
</dbReference>
<dbReference type="RefSeq" id="WP_379489063.1">
    <property type="nucleotide sequence ID" value="NZ_JBHLWK010000027.1"/>
</dbReference>
<dbReference type="Proteomes" id="UP001589798">
    <property type="component" value="Unassembled WGS sequence"/>
</dbReference>
<dbReference type="InterPro" id="IPR027417">
    <property type="entry name" value="P-loop_NTPase"/>
</dbReference>
<sequence>MTGPFLPQPGAPATTWQFDPRRHARSLYWRGWGVTQIADEFELHGVKGDTGGPIPRATIAAWKQRDKWDDAPSIQKIEDGLEIRLLTLIAKERKTSGDLVEMEALSRQIESLARVRRYEQPGGHAGDLNEKVGNRNAGPRKKAKKNHFTTEQAAELKRIFLEGCYDYQLTWWNALSQRTRMILKSRQIGATYYFAFEALIDAIETGRNQIFLSASKAQAHQFRSYIVSFAKLVGVTLTGDPMLITSDLRPEEEAAAELHFLGTNFRTAQGRHGNFYFDEFFWVHSFEELNKVASGMATHKKWRKTYFSTPSSIAHPAYPYWTGERRNRRRKKEDRIEIDVSHAALSEKGSVGPDRIWRHIVNIEDAQAGGCDLFDIDELRDEYAPDEFANLFMCDFVDDSMSAFKFNDMIACGCDSLVEWADFNIEAARPYGNRSVWAGYDPQSSENGDNAALVIAAPPLVEGGQFRILERHQLRGLDFQQQAEFIIAVLSRYNCTYLGVDAQGVGAGVYQLLAKPGAIPGCSVAKIEYSLEVKTGMIMKAQNVIRRGRLAFDSSYLDLVSAFVSIKKTLTTSGRNVTFKAGRGGEDGHADLAWATMHILMNEPLDGKEKPKGTMEIIE</sequence>
<evidence type="ECO:0000313" key="5">
    <source>
        <dbReference type="EMBL" id="MFC0206443.1"/>
    </source>
</evidence>
<feature type="domain" description="Terminase ATPase subunit N-terminal" evidence="3">
    <location>
        <begin position="19"/>
        <end position="87"/>
    </location>
</feature>